<feature type="region of interest" description="Disordered" evidence="1">
    <location>
        <begin position="613"/>
        <end position="637"/>
    </location>
</feature>
<organism evidence="2 3">
    <name type="scientific">Ceriporiopsis subvermispora (strain B)</name>
    <name type="common">White-rot fungus</name>
    <name type="synonym">Gelatoporia subvermispora</name>
    <dbReference type="NCBI Taxonomy" id="914234"/>
    <lineage>
        <taxon>Eukaryota</taxon>
        <taxon>Fungi</taxon>
        <taxon>Dikarya</taxon>
        <taxon>Basidiomycota</taxon>
        <taxon>Agaricomycotina</taxon>
        <taxon>Agaricomycetes</taxon>
        <taxon>Polyporales</taxon>
        <taxon>Gelatoporiaceae</taxon>
        <taxon>Gelatoporia</taxon>
    </lineage>
</organism>
<dbReference type="STRING" id="914234.M2QX67"/>
<protein>
    <recommendedName>
        <fullName evidence="4">F-box domain-containing protein</fullName>
    </recommendedName>
</protein>
<name>M2QX67_CERS8</name>
<dbReference type="InterPro" id="IPR036047">
    <property type="entry name" value="F-box-like_dom_sf"/>
</dbReference>
<keyword evidence="3" id="KW-1185">Reference proteome</keyword>
<evidence type="ECO:0000256" key="1">
    <source>
        <dbReference type="SAM" id="MobiDB-lite"/>
    </source>
</evidence>
<accession>M2QX67</accession>
<reference evidence="2 3" key="1">
    <citation type="journal article" date="2012" name="Proc. Natl. Acad. Sci. U.S.A.">
        <title>Comparative genomics of Ceriporiopsis subvermispora and Phanerochaete chrysosporium provide insight into selective ligninolysis.</title>
        <authorList>
            <person name="Fernandez-Fueyo E."/>
            <person name="Ruiz-Duenas F.J."/>
            <person name="Ferreira P."/>
            <person name="Floudas D."/>
            <person name="Hibbett D.S."/>
            <person name="Canessa P."/>
            <person name="Larrondo L.F."/>
            <person name="James T.Y."/>
            <person name="Seelenfreund D."/>
            <person name="Lobos S."/>
            <person name="Polanco R."/>
            <person name="Tello M."/>
            <person name="Honda Y."/>
            <person name="Watanabe T."/>
            <person name="Watanabe T."/>
            <person name="Ryu J.S."/>
            <person name="Kubicek C.P."/>
            <person name="Schmoll M."/>
            <person name="Gaskell J."/>
            <person name="Hammel K.E."/>
            <person name="St John F.J."/>
            <person name="Vanden Wymelenberg A."/>
            <person name="Sabat G."/>
            <person name="Splinter BonDurant S."/>
            <person name="Syed K."/>
            <person name="Yadav J.S."/>
            <person name="Doddapaneni H."/>
            <person name="Subramanian V."/>
            <person name="Lavin J.L."/>
            <person name="Oguiza J.A."/>
            <person name="Perez G."/>
            <person name="Pisabarro A.G."/>
            <person name="Ramirez L."/>
            <person name="Santoyo F."/>
            <person name="Master E."/>
            <person name="Coutinho P.M."/>
            <person name="Henrissat B."/>
            <person name="Lombard V."/>
            <person name="Magnuson J.K."/>
            <person name="Kuees U."/>
            <person name="Hori C."/>
            <person name="Igarashi K."/>
            <person name="Samejima M."/>
            <person name="Held B.W."/>
            <person name="Barry K.W."/>
            <person name="LaButti K.M."/>
            <person name="Lapidus A."/>
            <person name="Lindquist E.A."/>
            <person name="Lucas S.M."/>
            <person name="Riley R."/>
            <person name="Salamov A.A."/>
            <person name="Hoffmeister D."/>
            <person name="Schwenk D."/>
            <person name="Hadar Y."/>
            <person name="Yarden O."/>
            <person name="de Vries R.P."/>
            <person name="Wiebenga A."/>
            <person name="Stenlid J."/>
            <person name="Eastwood D."/>
            <person name="Grigoriev I.V."/>
            <person name="Berka R.M."/>
            <person name="Blanchette R.A."/>
            <person name="Kersten P."/>
            <person name="Martinez A.T."/>
            <person name="Vicuna R."/>
            <person name="Cullen D."/>
        </authorList>
    </citation>
    <scope>NUCLEOTIDE SEQUENCE [LARGE SCALE GENOMIC DNA]</scope>
    <source>
        <strain evidence="2 3">B</strain>
    </source>
</reference>
<dbReference type="HOGENOM" id="CLU_403894_0_0_1"/>
<dbReference type="OrthoDB" id="3219396at2759"/>
<dbReference type="AlphaFoldDB" id="M2QX67"/>
<gene>
    <name evidence="2" type="ORF">CERSUDRAFT_60469</name>
</gene>
<evidence type="ECO:0008006" key="4">
    <source>
        <dbReference type="Google" id="ProtNLM"/>
    </source>
</evidence>
<dbReference type="Proteomes" id="UP000016930">
    <property type="component" value="Unassembled WGS sequence"/>
</dbReference>
<sequence>MAISGESYLGRLPSDVLVDLVGQHLDVSDLQNLWQACVNQYFYQLTRHSIIWRQLLRKARLVLPPLAPTLRNFLEHLNGFELERLLMRAYSVDKIWNCEDLKPYHHWNFFVHTHVLSMVVLPGGQYLVASVTDDDRHHYGIMVYAMDHPVGGCIALAKAETSTKAYHLQAKYLSVQGKPGIAIAYVRRDFRHAVDRMRGINISLYGEDVTDPEVPLKYECQVLHISLSVLETLADTRIVPGSEEYICHAQRQGRAFKTLARIRTRSVLGAPALDELFGEPYIAVLKLPGSIVFQSLNGGPASALHCNNTPPYPDVQHTIMAVRPLPCQQQVLVVREIGNPHEGEYVVELFDILRNHSDENEEYSRDAAQTHWHDHEYYGTLSNVQISDHGIPTMEDSSVHAQLREHLEFPPAHPITIWAQRYEKLEDTRYGMHPYAYKGFMRIILTPKRHELCLPSGTMVTYSYSLDESIREVAMERVSAEYVPRILPGTYRSLIYFTPDDDRRAAPAICKIGRLCDPQLFAGQAGEADEESAYALQVEYPPEIDTSSVAALAWDQGIGRLCVAPSNSTAVHVLDFARAPRQGTFRYPDTRHMKCLTSRFSLDADGRRVPIPLEIDPDPDEPRAPLHVDGAPETEDEFRRRVEEVYATQLPWSHLVEAWQKQADRATDEQDRAVDQG</sequence>
<dbReference type="SUPFAM" id="SSF81383">
    <property type="entry name" value="F-box domain"/>
    <property type="match status" value="1"/>
</dbReference>
<dbReference type="EMBL" id="KB445823">
    <property type="protein sequence ID" value="EMD31126.1"/>
    <property type="molecule type" value="Genomic_DNA"/>
</dbReference>
<evidence type="ECO:0000313" key="2">
    <source>
        <dbReference type="EMBL" id="EMD31126.1"/>
    </source>
</evidence>
<evidence type="ECO:0000313" key="3">
    <source>
        <dbReference type="Proteomes" id="UP000016930"/>
    </source>
</evidence>
<proteinExistence type="predicted"/>